<dbReference type="CDD" id="cd09917">
    <property type="entry name" value="F-box_SF"/>
    <property type="match status" value="1"/>
</dbReference>
<dbReference type="Proteomes" id="UP001140091">
    <property type="component" value="Unassembled WGS sequence"/>
</dbReference>
<feature type="compositionally biased region" description="Polar residues" evidence="1">
    <location>
        <begin position="266"/>
        <end position="292"/>
    </location>
</feature>
<feature type="domain" description="F-box" evidence="2">
    <location>
        <begin position="28"/>
        <end position="73"/>
    </location>
</feature>
<evidence type="ECO:0000313" key="4">
    <source>
        <dbReference type="Proteomes" id="UP001140091"/>
    </source>
</evidence>
<name>A0A9W8IYD6_9AGAR</name>
<feature type="region of interest" description="Disordered" evidence="1">
    <location>
        <begin position="245"/>
        <end position="303"/>
    </location>
</feature>
<reference evidence="3" key="1">
    <citation type="submission" date="2022-06" db="EMBL/GenBank/DDBJ databases">
        <title>Genome Sequence of Candolleomyces eurysporus.</title>
        <authorList>
            <person name="Buettner E."/>
        </authorList>
    </citation>
    <scope>NUCLEOTIDE SEQUENCE</scope>
    <source>
        <strain evidence="3">VTCC 930004</strain>
    </source>
</reference>
<comment type="caution">
    <text evidence="3">The sequence shown here is derived from an EMBL/GenBank/DDBJ whole genome shotgun (WGS) entry which is preliminary data.</text>
</comment>
<feature type="region of interest" description="Disordered" evidence="1">
    <location>
        <begin position="1"/>
        <end position="29"/>
    </location>
</feature>
<organism evidence="3 4">
    <name type="scientific">Candolleomyces eurysporus</name>
    <dbReference type="NCBI Taxonomy" id="2828524"/>
    <lineage>
        <taxon>Eukaryota</taxon>
        <taxon>Fungi</taxon>
        <taxon>Dikarya</taxon>
        <taxon>Basidiomycota</taxon>
        <taxon>Agaricomycotina</taxon>
        <taxon>Agaricomycetes</taxon>
        <taxon>Agaricomycetidae</taxon>
        <taxon>Agaricales</taxon>
        <taxon>Agaricineae</taxon>
        <taxon>Psathyrellaceae</taxon>
        <taxon>Candolleomyces</taxon>
    </lineage>
</organism>
<keyword evidence="4" id="KW-1185">Reference proteome</keyword>
<dbReference type="InterPro" id="IPR036047">
    <property type="entry name" value="F-box-like_dom_sf"/>
</dbReference>
<protein>
    <recommendedName>
        <fullName evidence="2">F-box domain-containing protein</fullName>
    </recommendedName>
</protein>
<gene>
    <name evidence="3" type="ORF">H1R20_g15887</name>
</gene>
<evidence type="ECO:0000313" key="3">
    <source>
        <dbReference type="EMBL" id="KAJ2921205.1"/>
    </source>
</evidence>
<proteinExistence type="predicted"/>
<accession>A0A9W8IYD6</accession>
<feature type="compositionally biased region" description="Polar residues" evidence="1">
    <location>
        <begin position="1"/>
        <end position="10"/>
    </location>
</feature>
<dbReference type="EMBL" id="JANBPK010001650">
    <property type="protein sequence ID" value="KAJ2921205.1"/>
    <property type="molecule type" value="Genomic_DNA"/>
</dbReference>
<dbReference type="InterPro" id="IPR001810">
    <property type="entry name" value="F-box_dom"/>
</dbReference>
<evidence type="ECO:0000259" key="2">
    <source>
        <dbReference type="PROSITE" id="PS50181"/>
    </source>
</evidence>
<dbReference type="PROSITE" id="PS50181">
    <property type="entry name" value="FBOX"/>
    <property type="match status" value="1"/>
</dbReference>
<dbReference type="Pfam" id="PF12937">
    <property type="entry name" value="F-box-like"/>
    <property type="match status" value="1"/>
</dbReference>
<evidence type="ECO:0000256" key="1">
    <source>
        <dbReference type="SAM" id="MobiDB-lite"/>
    </source>
</evidence>
<dbReference type="OrthoDB" id="2635672at2759"/>
<dbReference type="SUPFAM" id="SSF81383">
    <property type="entry name" value="F-box domain"/>
    <property type="match status" value="1"/>
</dbReference>
<feature type="non-terminal residue" evidence="3">
    <location>
        <position position="602"/>
    </location>
</feature>
<sequence length="602" mass="67917">MQFNRTTGTNAPKKESSNEVLTSPDSPPASLVDLPHELLLQIIDEMDDAALCSLGCTCKDLNTLIFPLLFDKLNINNPSQGSICCFRAPEHTLRAIRCSLPTKNIRNIYYYFSKEIERLVEEVEDMHAIVRRTDEVTNFEVYLAEPDRWTKPDCWALSDAPRLDEAQALRLTSEEWTKLYVGLLTTSLTKGCKRMLLSGGRPFLKFLQDRDQTTAESVSTAPALLLQEQILGNKPTRYFDGSFQYERAGPRKPQPQVTESVEKLSQDTGPSWSKPILTQSSDLNKVSTQSKASPPDRTKAPPTSKIESLVMHSDMFFASPSFLDWTNQLLSWCGPTLTHFELQCPKTPSGIWCKFLSEITLPSLTHFEVASNLVVGEANMQGSDILSFLGRHPGIQKLKLHGIQVPKCLSTLPEAEDPILPNLSEVIAHPIYISWLLRNETQCPELKEVVLSTECYVDVNLAFPYNAMDRALRDLLPRSHKLDVIGFRFTSDRSDLDSWLQSHVDAGPNISILPNFIDTKRLRINVAFHVQLINRSRLDLIARFVGLFPNLDYLELQDQPGDLHNKADYYPITAKALRSHSPQVKKVKINTNTPTDIKEIVL</sequence>
<dbReference type="AlphaFoldDB" id="A0A9W8IYD6"/>